<keyword evidence="1" id="KW-0732">Signal</keyword>
<dbReference type="EMBL" id="CP149822">
    <property type="protein sequence ID" value="WZN42069.1"/>
    <property type="molecule type" value="Genomic_DNA"/>
</dbReference>
<dbReference type="RefSeq" id="WP_341836908.1">
    <property type="nucleotide sequence ID" value="NZ_CP149822.1"/>
</dbReference>
<gene>
    <name evidence="2" type="ORF">WJU16_03340</name>
</gene>
<organism evidence="2 3">
    <name type="scientific">Chitinophaga pollutisoli</name>
    <dbReference type="NCBI Taxonomy" id="3133966"/>
    <lineage>
        <taxon>Bacteria</taxon>
        <taxon>Pseudomonadati</taxon>
        <taxon>Bacteroidota</taxon>
        <taxon>Chitinophagia</taxon>
        <taxon>Chitinophagales</taxon>
        <taxon>Chitinophagaceae</taxon>
        <taxon>Chitinophaga</taxon>
    </lineage>
</organism>
<name>A0ABZ2YQJ9_9BACT</name>
<evidence type="ECO:0008006" key="4">
    <source>
        <dbReference type="Google" id="ProtNLM"/>
    </source>
</evidence>
<keyword evidence="3" id="KW-1185">Reference proteome</keyword>
<sequence>MKKLKLNLFMVAALAIAAVTMSFKMASTASTFHYTDTANPGVFSDPANWQPGNSSIACGTGTTKPCEITAEDEADLESKLDGKTNPQVLSIVDSRRQ</sequence>
<feature type="signal peptide" evidence="1">
    <location>
        <begin position="1"/>
        <end position="26"/>
    </location>
</feature>
<feature type="chain" id="PRO_5047196615" description="Secreted protein" evidence="1">
    <location>
        <begin position="27"/>
        <end position="97"/>
    </location>
</feature>
<evidence type="ECO:0000313" key="2">
    <source>
        <dbReference type="EMBL" id="WZN42069.1"/>
    </source>
</evidence>
<accession>A0ABZ2YQJ9</accession>
<evidence type="ECO:0000256" key="1">
    <source>
        <dbReference type="SAM" id="SignalP"/>
    </source>
</evidence>
<proteinExistence type="predicted"/>
<protein>
    <recommendedName>
        <fullName evidence="4">Secreted protein</fullName>
    </recommendedName>
</protein>
<evidence type="ECO:0000313" key="3">
    <source>
        <dbReference type="Proteomes" id="UP001485459"/>
    </source>
</evidence>
<reference evidence="3" key="1">
    <citation type="submission" date="2024-03" db="EMBL/GenBank/DDBJ databases">
        <title>Chitinophaga horti sp. nov., isolated from garden soil.</title>
        <authorList>
            <person name="Lee D.S."/>
            <person name="Han D.M."/>
            <person name="Baek J.H."/>
            <person name="Choi D.G."/>
            <person name="Jeon J.H."/>
            <person name="Jeon C.O."/>
        </authorList>
    </citation>
    <scope>NUCLEOTIDE SEQUENCE [LARGE SCALE GENOMIC DNA]</scope>
    <source>
        <strain evidence="3">GPA1</strain>
    </source>
</reference>
<dbReference type="Proteomes" id="UP001485459">
    <property type="component" value="Chromosome"/>
</dbReference>